<evidence type="ECO:0000256" key="5">
    <source>
        <dbReference type="ARBA" id="ARBA00022989"/>
    </source>
</evidence>
<sequence>MVVGALARAVVAPWGRLALLGVLLGGAALLALAVGPVELVRESLAAEATSPWAGPAFLALYALGTVAFVPKPALSVAAGVLFGAGYGLALATLGTVLGALLGFWAGRALGREALLPVLRSRRLAGLERRLTERAFGSVLLARLLPVLPFAVVNLGAAVSRMRWAPFAAATALGTAPGNAVWVLAGASVAAPSASWLWLPAVGVGLPLAWAALRRRRAGHSADPAPTGGLPTAGTGRCPGAEAEGADRRQAALGPTARS</sequence>
<dbReference type="EMBL" id="JAVREO010000017">
    <property type="protein sequence ID" value="MDT0269448.1"/>
    <property type="molecule type" value="Genomic_DNA"/>
</dbReference>
<feature type="transmembrane region" description="Helical" evidence="7">
    <location>
        <begin position="195"/>
        <end position="212"/>
    </location>
</feature>
<dbReference type="Proteomes" id="UP001183410">
    <property type="component" value="Unassembled WGS sequence"/>
</dbReference>
<evidence type="ECO:0000256" key="3">
    <source>
        <dbReference type="ARBA" id="ARBA00022475"/>
    </source>
</evidence>
<evidence type="ECO:0000313" key="11">
    <source>
        <dbReference type="Proteomes" id="UP001183410"/>
    </source>
</evidence>
<proteinExistence type="inferred from homology"/>
<evidence type="ECO:0000256" key="1">
    <source>
        <dbReference type="ARBA" id="ARBA00004651"/>
    </source>
</evidence>
<comment type="caution">
    <text evidence="10">The sequence shown here is derived from an EMBL/GenBank/DDBJ whole genome shotgun (WGS) entry which is preliminary data.</text>
</comment>
<dbReference type="Pfam" id="PF09335">
    <property type="entry name" value="VTT_dom"/>
    <property type="match status" value="1"/>
</dbReference>
<feature type="compositionally biased region" description="Low complexity" evidence="8">
    <location>
        <begin position="221"/>
        <end position="235"/>
    </location>
</feature>
<evidence type="ECO:0000256" key="7">
    <source>
        <dbReference type="RuleBase" id="RU366058"/>
    </source>
</evidence>
<accession>A0ABU2JWR1</accession>
<feature type="transmembrane region" description="Helical" evidence="7">
    <location>
        <begin position="166"/>
        <end position="189"/>
    </location>
</feature>
<feature type="transmembrane region" description="Helical" evidence="7">
    <location>
        <begin position="49"/>
        <end position="69"/>
    </location>
</feature>
<evidence type="ECO:0000259" key="9">
    <source>
        <dbReference type="Pfam" id="PF09335"/>
    </source>
</evidence>
<comment type="subcellular location">
    <subcellularLocation>
        <location evidence="1 7">Cell membrane</location>
        <topology evidence="1 7">Multi-pass membrane protein</topology>
    </subcellularLocation>
</comment>
<organism evidence="10 11">
    <name type="scientific">Streptomyces chisholmiae</name>
    <dbReference type="NCBI Taxonomy" id="3075540"/>
    <lineage>
        <taxon>Bacteria</taxon>
        <taxon>Bacillati</taxon>
        <taxon>Actinomycetota</taxon>
        <taxon>Actinomycetes</taxon>
        <taxon>Kitasatosporales</taxon>
        <taxon>Streptomycetaceae</taxon>
        <taxon>Streptomyces</taxon>
    </lineage>
</organism>
<dbReference type="InterPro" id="IPR032816">
    <property type="entry name" value="VTT_dom"/>
</dbReference>
<evidence type="ECO:0000313" key="10">
    <source>
        <dbReference type="EMBL" id="MDT0269448.1"/>
    </source>
</evidence>
<keyword evidence="5 7" id="KW-1133">Transmembrane helix</keyword>
<gene>
    <name evidence="10" type="ORF">RM844_24505</name>
</gene>
<dbReference type="PANTHER" id="PTHR12677:SF59">
    <property type="entry name" value="GOLGI APPARATUS MEMBRANE PROTEIN TVP38-RELATED"/>
    <property type="match status" value="1"/>
</dbReference>
<evidence type="ECO:0000256" key="4">
    <source>
        <dbReference type="ARBA" id="ARBA00022692"/>
    </source>
</evidence>
<keyword evidence="6 7" id="KW-0472">Membrane</keyword>
<evidence type="ECO:0000256" key="6">
    <source>
        <dbReference type="ARBA" id="ARBA00023136"/>
    </source>
</evidence>
<keyword evidence="11" id="KW-1185">Reference proteome</keyword>
<dbReference type="RefSeq" id="WP_311669532.1">
    <property type="nucleotide sequence ID" value="NZ_JAVREO010000017.1"/>
</dbReference>
<keyword evidence="4 7" id="KW-0812">Transmembrane</keyword>
<feature type="region of interest" description="Disordered" evidence="8">
    <location>
        <begin position="219"/>
        <end position="258"/>
    </location>
</feature>
<keyword evidence="3 7" id="KW-1003">Cell membrane</keyword>
<feature type="domain" description="VTT" evidence="9">
    <location>
        <begin position="69"/>
        <end position="186"/>
    </location>
</feature>
<name>A0ABU2JWR1_9ACTN</name>
<evidence type="ECO:0000256" key="2">
    <source>
        <dbReference type="ARBA" id="ARBA00008640"/>
    </source>
</evidence>
<feature type="transmembrane region" description="Helical" evidence="7">
    <location>
        <begin position="134"/>
        <end position="154"/>
    </location>
</feature>
<feature type="transmembrane region" description="Helical" evidence="7">
    <location>
        <begin position="76"/>
        <end position="105"/>
    </location>
</feature>
<protein>
    <recommendedName>
        <fullName evidence="7">TVP38/TMEM64 family membrane protein</fullName>
    </recommendedName>
</protein>
<reference evidence="11" key="1">
    <citation type="submission" date="2023-07" db="EMBL/GenBank/DDBJ databases">
        <title>30 novel species of actinomycetes from the DSMZ collection.</title>
        <authorList>
            <person name="Nouioui I."/>
        </authorList>
    </citation>
    <scope>NUCLEOTIDE SEQUENCE [LARGE SCALE GENOMIC DNA]</scope>
    <source>
        <strain evidence="11">DSM 44915</strain>
    </source>
</reference>
<comment type="similarity">
    <text evidence="2 7">Belongs to the TVP38/TMEM64 family.</text>
</comment>
<evidence type="ECO:0000256" key="8">
    <source>
        <dbReference type="SAM" id="MobiDB-lite"/>
    </source>
</evidence>
<dbReference type="PANTHER" id="PTHR12677">
    <property type="entry name" value="GOLGI APPARATUS MEMBRANE PROTEIN TVP38-RELATED"/>
    <property type="match status" value="1"/>
</dbReference>
<dbReference type="InterPro" id="IPR015414">
    <property type="entry name" value="TMEM64"/>
</dbReference>